<feature type="region of interest" description="Disordered" evidence="12">
    <location>
        <begin position="1527"/>
        <end position="1547"/>
    </location>
</feature>
<keyword evidence="10 11" id="KW-0472">Membrane</keyword>
<dbReference type="InterPro" id="IPR008250">
    <property type="entry name" value="ATPase_P-typ_transduc_dom_A_sf"/>
</dbReference>
<proteinExistence type="inferred from homology"/>
<dbReference type="PRINTS" id="PR00119">
    <property type="entry name" value="CATATPASE"/>
</dbReference>
<dbReference type="InterPro" id="IPR018303">
    <property type="entry name" value="ATPase_P-typ_P_site"/>
</dbReference>
<dbReference type="GO" id="GO:0006874">
    <property type="term" value="P:intracellular calcium ion homeostasis"/>
    <property type="evidence" value="ECO:0007669"/>
    <property type="project" value="TreeGrafter"/>
</dbReference>
<dbReference type="InterPro" id="IPR004014">
    <property type="entry name" value="ATPase_P-typ_cation-transptr_N"/>
</dbReference>
<dbReference type="Gene3D" id="2.70.150.10">
    <property type="entry name" value="Calcium-transporting ATPase, cytoplasmic transduction domain A"/>
    <property type="match status" value="1"/>
</dbReference>
<dbReference type="SFLD" id="SFLDF00027">
    <property type="entry name" value="p-type_atpase"/>
    <property type="match status" value="1"/>
</dbReference>
<accession>A0AAV7L730</accession>
<evidence type="ECO:0000256" key="12">
    <source>
        <dbReference type="SAM" id="MobiDB-lite"/>
    </source>
</evidence>
<feature type="transmembrane region" description="Helical" evidence="11">
    <location>
        <begin position="78"/>
        <end position="94"/>
    </location>
</feature>
<evidence type="ECO:0000313" key="16">
    <source>
        <dbReference type="EMBL" id="KAJ1086903.1"/>
    </source>
</evidence>
<dbReference type="SFLD" id="SFLDG00002">
    <property type="entry name" value="C1.7:_P-type_atpase_like"/>
    <property type="match status" value="1"/>
</dbReference>
<dbReference type="SUPFAM" id="SSF81653">
    <property type="entry name" value="Calcium ATPase, transduction domain A"/>
    <property type="match status" value="1"/>
</dbReference>
<keyword evidence="17" id="KW-1185">Reference proteome</keyword>
<comment type="caution">
    <text evidence="16">The sequence shown here is derived from an EMBL/GenBank/DDBJ whole genome shotgun (WGS) entry which is preliminary data.</text>
</comment>
<dbReference type="GO" id="GO:0016887">
    <property type="term" value="F:ATP hydrolysis activity"/>
    <property type="evidence" value="ECO:0007669"/>
    <property type="project" value="InterPro"/>
</dbReference>
<feature type="domain" description="P-type ATPase A" evidence="13">
    <location>
        <begin position="304"/>
        <end position="426"/>
    </location>
</feature>
<evidence type="ECO:0000256" key="2">
    <source>
        <dbReference type="ARBA" id="ARBA00006000"/>
    </source>
</evidence>
<keyword evidence="3 11" id="KW-0812">Transmembrane</keyword>
<feature type="transmembrane region" description="Helical" evidence="11">
    <location>
        <begin position="443"/>
        <end position="464"/>
    </location>
</feature>
<dbReference type="SUPFAM" id="SSF56784">
    <property type="entry name" value="HAD-like"/>
    <property type="match status" value="1"/>
</dbReference>
<dbReference type="GO" id="GO:0015203">
    <property type="term" value="F:polyamine transmembrane transporter activity"/>
    <property type="evidence" value="ECO:0007669"/>
    <property type="project" value="TreeGrafter"/>
</dbReference>
<dbReference type="PROSITE" id="PS00154">
    <property type="entry name" value="ATPASE_E1_E2"/>
    <property type="match status" value="1"/>
</dbReference>
<dbReference type="InterPro" id="IPR044492">
    <property type="entry name" value="P_typ_ATPase_HD_dom"/>
</dbReference>
<dbReference type="InterPro" id="IPR023298">
    <property type="entry name" value="ATPase_P-typ_TM_dom_sf"/>
</dbReference>
<feature type="transmembrane region" description="Helical" evidence="11">
    <location>
        <begin position="268"/>
        <end position="286"/>
    </location>
</feature>
<dbReference type="InterPro" id="IPR059000">
    <property type="entry name" value="ATPase_P-type_domA"/>
</dbReference>
<dbReference type="Gene3D" id="3.40.1110.10">
    <property type="entry name" value="Calcium-transporting ATPase, cytoplasmic domain N"/>
    <property type="match status" value="1"/>
</dbReference>
<dbReference type="InterPro" id="IPR036412">
    <property type="entry name" value="HAD-like_sf"/>
</dbReference>
<dbReference type="SUPFAM" id="SSF81665">
    <property type="entry name" value="Calcium ATPase, transmembrane domain M"/>
    <property type="match status" value="1"/>
</dbReference>
<dbReference type="NCBIfam" id="TIGR01657">
    <property type="entry name" value="P-ATPase-V"/>
    <property type="match status" value="1"/>
</dbReference>
<dbReference type="Pfam" id="PF00690">
    <property type="entry name" value="Cation_ATPase_N"/>
    <property type="match status" value="1"/>
</dbReference>
<name>A0AAV7L730_PLEWA</name>
<keyword evidence="9 11" id="KW-1133">Transmembrane helix</keyword>
<dbReference type="FunFam" id="3.40.50.1000:FF:000045">
    <property type="entry name" value="Cation-transporting ATPase"/>
    <property type="match status" value="1"/>
</dbReference>
<dbReference type="Proteomes" id="UP001066276">
    <property type="component" value="Chromosome 11"/>
</dbReference>
<feature type="transmembrane region" description="Helical" evidence="11">
    <location>
        <begin position="476"/>
        <end position="499"/>
    </location>
</feature>
<keyword evidence="4 11" id="KW-0479">Metal-binding</keyword>
<dbReference type="FunFam" id="2.70.150.10:FF:000060">
    <property type="entry name" value="Cation-transporting ATPase"/>
    <property type="match status" value="1"/>
</dbReference>
<sequence length="1547" mass="173032">MDLRSRHSTSTQTASRCIENQQHSEQSVLHERQAAEAGTVMGKPREKKERRALLNEGEDNEMELFGFRTQTCRNITCLLGYIFSLGFLLLLFYWKPKWDVWAHCTPCTLEDADVILLRTTDAFKQYSKKKVTWIYIYGPKLMHTEDQDHLISTDESSIINRVVMKPDFKVRCIQVQKIRYVWDSLEKKFQKIGVLEDKYSYSEIHSKFGSGLTSEEQIIRKKICRPNTIEVDITPIWKMLVKEVLNPFYWFQAASISLWVAFAYYEYSFAILIITVISIVVVVHDLRKQSINLRNLVEVHNSVIVTVCQKDGDCKEVESRHLVPGDVILLPRNKLYLPCDAILINGSCIVDEGMLTGESVPVTKIPLPNINNSVPWKIQSEEDYKKHVLFCGTELIQTNPSRMGPAKAVVLQTGFNTAKGDLVRSILYSKPVDAKLYRDAGRFILGLLFISVIGIIYLVTVLASNGVSAGDIVVRGLFIVTTIVPPSLPAGLAVGIMYAQKRLKKGGIFSISPKKIGLCGWLNLVCFDKTGTLTEEGLDLWGLIPTKGKSFQTVHRFRSADDLPWSPLLGALVSCHSLIFLDGKLQGDPLDLKMFEGTAWTIEDCSIDKHRDDLSSGMVIKPGPRARKVPVDGVVVMHQFPFTSSLQRMSVITRVIGSNEFMSFMKGAPEMVVRFCQPQTVPLNFLSTLEHYTLQGFRVIGLAYKTMPAKSDFGVDTFTREQVESDLEFLGLLVMENKVKPETKPALQELRNAQIRSIMITGDNLQTALSVAKHSGMILKKSKVIVVEASGPQGSTPAILKFQTQENNVCNGHVTKEISVRMDESLTPTYAANEFCFAMSGKSYQVIVQHFYSMLPKLLLNGVVFARMSPRQKTCLIEEFQKLDYYVGMCGDGANDCGALKMAHVGISLSEEEASVASPFTSKTPNIQCVPKLIKEGRCALVSSFCVFKYIIISNIMGSNCLLLLYWENRLPGNYQFLIQDMAIAFPTYLTITLNRASPELSPYRPLRHLVSLPVVVSTVVNSLCKLMAMICAYIMVRQQPWYSNTDVFSACISENESMLTSQNGTQKEATFGQSFETTSLWVMTNFGCIITAFVVSKGKPFRMSLYTNYVHLFLLVAQIAVFLFLTFTKSEDIETALELVCTPTYWRISMILMLIVSFIAAYTVETYIVDNRWFWITMRTLFKCKTRTKYRILQRSLEKDPNWPPLNVTQFAEPISAELESKVGLDNRLAEIPPLDAASTKQRQSLQHFHHSRDSGLAAIPPSDVATQSSGRAYNASTPAEIAGLLQSHLWTPRVQSSSRVYNAFNSTEIADSLRSYLWTPRAQSSARAYNASTPAEIAGLLQSHLWTPRAQSSARACNTSSSAEIVDLLRSHLWTPRAQSSARACNTSTSAEIVDLLRSHLWTPRAQSSARAYNASTLAEIAGLLKSHFWTPRAQSSARAYNASTLAEIAGLLKSHFWTPRAQSSARAYNASTSAEIAGLLKSNFWTPRAQSSARAYNASTSAEIEDLLRSHLWTPRAESSTRASNASACPCMDSHSNQTQEMVE</sequence>
<evidence type="ECO:0000256" key="1">
    <source>
        <dbReference type="ARBA" id="ARBA00004141"/>
    </source>
</evidence>
<dbReference type="GO" id="GO:0046872">
    <property type="term" value="F:metal ion binding"/>
    <property type="evidence" value="ECO:0007669"/>
    <property type="project" value="UniProtKB-UniRule"/>
</dbReference>
<evidence type="ECO:0000256" key="8">
    <source>
        <dbReference type="ARBA" id="ARBA00022967"/>
    </source>
</evidence>
<feature type="transmembrane region" description="Helical" evidence="11">
    <location>
        <begin position="941"/>
        <end position="967"/>
    </location>
</feature>
<feature type="compositionally biased region" description="Polar residues" evidence="12">
    <location>
        <begin position="1537"/>
        <end position="1547"/>
    </location>
</feature>
<evidence type="ECO:0000259" key="15">
    <source>
        <dbReference type="Pfam" id="PF12409"/>
    </source>
</evidence>
<feature type="transmembrane region" description="Helical" evidence="11">
    <location>
        <begin position="973"/>
        <end position="992"/>
    </location>
</feature>
<keyword evidence="8 11" id="KW-1278">Translocase</keyword>
<protein>
    <recommendedName>
        <fullName evidence="11">Cation-transporting ATPase</fullName>
        <ecNumber evidence="11">7.2.2.-</ecNumber>
    </recommendedName>
</protein>
<gene>
    <name evidence="16" type="ORF">NDU88_000099</name>
</gene>
<keyword evidence="6 11" id="KW-0067">ATP-binding</keyword>
<dbReference type="GO" id="GO:0031902">
    <property type="term" value="C:late endosome membrane"/>
    <property type="evidence" value="ECO:0007669"/>
    <property type="project" value="TreeGrafter"/>
</dbReference>
<dbReference type="EMBL" id="JANPWB010000015">
    <property type="protein sequence ID" value="KAJ1086903.1"/>
    <property type="molecule type" value="Genomic_DNA"/>
</dbReference>
<dbReference type="Pfam" id="PF12409">
    <property type="entry name" value="P5-ATPase"/>
    <property type="match status" value="1"/>
</dbReference>
<feature type="domain" description="Cation-transporting P-type ATPase N-terminal" evidence="14">
    <location>
        <begin position="200"/>
        <end position="255"/>
    </location>
</feature>
<feature type="compositionally biased region" description="Polar residues" evidence="12">
    <location>
        <begin position="8"/>
        <end position="25"/>
    </location>
</feature>
<dbReference type="GO" id="GO:0019829">
    <property type="term" value="F:ATPase-coupled monoatomic cation transmembrane transporter activity"/>
    <property type="evidence" value="ECO:0007669"/>
    <property type="project" value="UniProtKB-UniRule"/>
</dbReference>
<feature type="region of interest" description="Disordered" evidence="12">
    <location>
        <begin position="1"/>
        <end position="25"/>
    </location>
</feature>
<evidence type="ECO:0000256" key="4">
    <source>
        <dbReference type="ARBA" id="ARBA00022723"/>
    </source>
</evidence>
<dbReference type="EC" id="7.2.2.-" evidence="11"/>
<dbReference type="Gene3D" id="3.40.50.1000">
    <property type="entry name" value="HAD superfamily/HAD-like"/>
    <property type="match status" value="1"/>
</dbReference>
<dbReference type="PANTHER" id="PTHR45630">
    <property type="entry name" value="CATION-TRANSPORTING ATPASE-RELATED"/>
    <property type="match status" value="1"/>
</dbReference>
<reference evidence="16" key="1">
    <citation type="journal article" date="2022" name="bioRxiv">
        <title>Sequencing and chromosome-scale assembly of the giantPleurodeles waltlgenome.</title>
        <authorList>
            <person name="Brown T."/>
            <person name="Elewa A."/>
            <person name="Iarovenko S."/>
            <person name="Subramanian E."/>
            <person name="Araus A.J."/>
            <person name="Petzold A."/>
            <person name="Susuki M."/>
            <person name="Suzuki K.-i.T."/>
            <person name="Hayashi T."/>
            <person name="Toyoda A."/>
            <person name="Oliveira C."/>
            <person name="Osipova E."/>
            <person name="Leigh N.D."/>
            <person name="Simon A."/>
            <person name="Yun M.H."/>
        </authorList>
    </citation>
    <scope>NUCLEOTIDE SEQUENCE</scope>
    <source>
        <strain evidence="16">20211129_DDA</strain>
        <tissue evidence="16">Liver</tissue>
    </source>
</reference>
<evidence type="ECO:0000256" key="7">
    <source>
        <dbReference type="ARBA" id="ARBA00022842"/>
    </source>
</evidence>
<dbReference type="InterPro" id="IPR023214">
    <property type="entry name" value="HAD_sf"/>
</dbReference>
<dbReference type="InterPro" id="IPR001757">
    <property type="entry name" value="P_typ_ATPase"/>
</dbReference>
<comment type="catalytic activity">
    <reaction evidence="11">
        <text>ATP + H2O = ADP + phosphate + H(+)</text>
        <dbReference type="Rhea" id="RHEA:13065"/>
        <dbReference type="ChEBI" id="CHEBI:15377"/>
        <dbReference type="ChEBI" id="CHEBI:15378"/>
        <dbReference type="ChEBI" id="CHEBI:30616"/>
        <dbReference type="ChEBI" id="CHEBI:43474"/>
        <dbReference type="ChEBI" id="CHEBI:456216"/>
    </reaction>
</comment>
<evidence type="ECO:0000256" key="5">
    <source>
        <dbReference type="ARBA" id="ARBA00022741"/>
    </source>
</evidence>
<feature type="transmembrane region" description="Helical" evidence="11">
    <location>
        <begin position="1149"/>
        <end position="1170"/>
    </location>
</feature>
<evidence type="ECO:0000256" key="9">
    <source>
        <dbReference type="ARBA" id="ARBA00022989"/>
    </source>
</evidence>
<dbReference type="FunFam" id="1.20.1110.10:FF:000023">
    <property type="entry name" value="Cation-transporting ATPase"/>
    <property type="match status" value="1"/>
</dbReference>
<feature type="transmembrane region" description="Helical" evidence="11">
    <location>
        <begin position="1109"/>
        <end position="1129"/>
    </location>
</feature>
<dbReference type="InterPro" id="IPR023299">
    <property type="entry name" value="ATPase_P-typ_cyto_dom_N"/>
</dbReference>
<feature type="domain" description="P5B-type ATPase N-terminal" evidence="15">
    <location>
        <begin position="58"/>
        <end position="183"/>
    </location>
</feature>
<evidence type="ECO:0000313" key="17">
    <source>
        <dbReference type="Proteomes" id="UP001066276"/>
    </source>
</evidence>
<dbReference type="InterPro" id="IPR006544">
    <property type="entry name" value="P-type_TPase_V"/>
</dbReference>
<dbReference type="InterPro" id="IPR047819">
    <property type="entry name" value="P5A-ATPase_N"/>
</dbReference>
<evidence type="ECO:0000256" key="6">
    <source>
        <dbReference type="ARBA" id="ARBA00022840"/>
    </source>
</evidence>
<feature type="region of interest" description="Disordered" evidence="12">
    <location>
        <begin position="1253"/>
        <end position="1273"/>
    </location>
</feature>
<evidence type="ECO:0000259" key="13">
    <source>
        <dbReference type="Pfam" id="PF00122"/>
    </source>
</evidence>
<evidence type="ECO:0000256" key="11">
    <source>
        <dbReference type="RuleBase" id="RU362082"/>
    </source>
</evidence>
<dbReference type="GO" id="GO:0140358">
    <property type="term" value="F:P-type transmembrane transporter activity"/>
    <property type="evidence" value="ECO:0007669"/>
    <property type="project" value="InterPro"/>
</dbReference>
<dbReference type="SUPFAM" id="SSF81660">
    <property type="entry name" value="Metal cation-transporting ATPase, ATP-binding domain N"/>
    <property type="match status" value="1"/>
</dbReference>
<keyword evidence="7 11" id="KW-0460">Magnesium</keyword>
<dbReference type="NCBIfam" id="TIGR01494">
    <property type="entry name" value="ATPase_P-type"/>
    <property type="match status" value="1"/>
</dbReference>
<dbReference type="PANTHER" id="PTHR45630:SF1">
    <property type="entry name" value="CATION-TRANSPORTING ATPASE 13A4-RELATED"/>
    <property type="match status" value="1"/>
</dbReference>
<dbReference type="SFLD" id="SFLDS00003">
    <property type="entry name" value="Haloacid_Dehalogenase"/>
    <property type="match status" value="1"/>
</dbReference>
<dbReference type="Pfam" id="PF13246">
    <property type="entry name" value="Cation_ATPase"/>
    <property type="match status" value="1"/>
</dbReference>
<comment type="subcellular location">
    <subcellularLocation>
        <location evidence="1 11">Membrane</location>
        <topology evidence="1 11">Multi-pass membrane protein</topology>
    </subcellularLocation>
</comment>
<organism evidence="16 17">
    <name type="scientific">Pleurodeles waltl</name>
    <name type="common">Iberian ribbed newt</name>
    <dbReference type="NCBI Taxonomy" id="8319"/>
    <lineage>
        <taxon>Eukaryota</taxon>
        <taxon>Metazoa</taxon>
        <taxon>Chordata</taxon>
        <taxon>Craniata</taxon>
        <taxon>Vertebrata</taxon>
        <taxon>Euteleostomi</taxon>
        <taxon>Amphibia</taxon>
        <taxon>Batrachia</taxon>
        <taxon>Caudata</taxon>
        <taxon>Salamandroidea</taxon>
        <taxon>Salamandridae</taxon>
        <taxon>Pleurodelinae</taxon>
        <taxon>Pleurodeles</taxon>
    </lineage>
</organism>
<dbReference type="GO" id="GO:0005524">
    <property type="term" value="F:ATP binding"/>
    <property type="evidence" value="ECO:0007669"/>
    <property type="project" value="UniProtKB-UniRule"/>
</dbReference>
<evidence type="ECO:0000256" key="3">
    <source>
        <dbReference type="ARBA" id="ARBA00022692"/>
    </source>
</evidence>
<comment type="similarity">
    <text evidence="2 11">Belongs to the cation transport ATPase (P-type) (TC 3.A.3) family. Type V subfamily.</text>
</comment>
<evidence type="ECO:0000256" key="10">
    <source>
        <dbReference type="ARBA" id="ARBA00023136"/>
    </source>
</evidence>
<keyword evidence="5 11" id="KW-0547">Nucleotide-binding</keyword>
<feature type="transmembrane region" description="Helical" evidence="11">
    <location>
        <begin position="1079"/>
        <end position="1097"/>
    </location>
</feature>
<evidence type="ECO:0000259" key="14">
    <source>
        <dbReference type="Pfam" id="PF00690"/>
    </source>
</evidence>
<feature type="transmembrane region" description="Helical" evidence="11">
    <location>
        <begin position="1013"/>
        <end position="1037"/>
    </location>
</feature>
<dbReference type="PRINTS" id="PR00121">
    <property type="entry name" value="NAKATPASE"/>
</dbReference>
<dbReference type="Pfam" id="PF00122">
    <property type="entry name" value="E1-E2_ATPase"/>
    <property type="match status" value="1"/>
</dbReference>